<dbReference type="EMBL" id="FOFZ01000001">
    <property type="protein sequence ID" value="SEQ19343.1"/>
    <property type="molecule type" value="Genomic_DNA"/>
</dbReference>
<dbReference type="Proteomes" id="UP000183658">
    <property type="component" value="Unassembled WGS sequence"/>
</dbReference>
<feature type="transmembrane region" description="Helical" evidence="1">
    <location>
        <begin position="7"/>
        <end position="29"/>
    </location>
</feature>
<gene>
    <name evidence="2" type="ORF">SAMN05444355_101639</name>
</gene>
<evidence type="ECO:0000256" key="1">
    <source>
        <dbReference type="SAM" id="Phobius"/>
    </source>
</evidence>
<dbReference type="RefSeq" id="WP_074721053.1">
    <property type="nucleotide sequence ID" value="NZ_FOFZ01000001.1"/>
</dbReference>
<dbReference type="AlphaFoldDB" id="A0A1H9E2A0"/>
<protein>
    <recommendedName>
        <fullName evidence="4">DUF748 domain-containing protein</fullName>
    </recommendedName>
</protein>
<keyword evidence="1" id="KW-0812">Transmembrane</keyword>
<keyword evidence="3" id="KW-1185">Reference proteome</keyword>
<accession>A0A1H9E2A0</accession>
<organism evidence="2 3">
    <name type="scientific">Flavobacterium frigoris</name>
    <dbReference type="NCBI Taxonomy" id="229204"/>
    <lineage>
        <taxon>Bacteria</taxon>
        <taxon>Pseudomonadati</taxon>
        <taxon>Bacteroidota</taxon>
        <taxon>Flavobacteriia</taxon>
        <taxon>Flavobacteriales</taxon>
        <taxon>Flavobacteriaceae</taxon>
        <taxon>Flavobacterium</taxon>
    </lineage>
</organism>
<evidence type="ECO:0008006" key="4">
    <source>
        <dbReference type="Google" id="ProtNLM"/>
    </source>
</evidence>
<sequence>MTIIKKIVIVIFGLIILIITLNYGLIFWLKKQVPKIIAEKNPTSYAITYSDLQINLLSKNIKASRLTISPKRRSQDSLKKIGIYAKIGSVEINEFKIWDVLFNNRIKARSIIIATPEVILYKKTQHAINNSKSLGTEVVKPFEEIIMVSNIALNKGSLKIIYTKTNKPILSVVNLNLNIDGIVITDNLLQKKIPFSYQGYTIKTDSIYYRVNDNYHLKVQNFQATTKSLIVKKFELLPEYSRREFVKKLDQEKDLFTLKSEFIKINTINWGFKDDKIFFNANSVAIDQLSANIYRNKLPADNLSRKPFYSKLLRDLQFPLKVDTLAIRNSILVYEEEINFHKGPGILTFNNFNLKATHIQSGYQQKKLADVSIDIRCKFMKKSPFKLNWRFNVLDKQDRFTVHGIVSNLNTEDLSQFTKPYINVTTIGTFDELKFTIKGNNLNSYENASLQYHGLKVTLYRKGAPEKKNKLKSALVNLIVKNDSKGKIIHTEANVERIPEKSFFNFLWLNIAAILKQILI</sequence>
<keyword evidence="1" id="KW-1133">Transmembrane helix</keyword>
<dbReference type="OrthoDB" id="1412480at2"/>
<evidence type="ECO:0000313" key="2">
    <source>
        <dbReference type="EMBL" id="SEQ19343.1"/>
    </source>
</evidence>
<reference evidence="3" key="1">
    <citation type="submission" date="2016-10" db="EMBL/GenBank/DDBJ databases">
        <authorList>
            <person name="Varghese N."/>
            <person name="Submissions S."/>
        </authorList>
    </citation>
    <scope>NUCLEOTIDE SEQUENCE [LARGE SCALE GENOMIC DNA]</scope>
    <source>
        <strain evidence="3">DSM 15719</strain>
    </source>
</reference>
<keyword evidence="1" id="KW-0472">Membrane</keyword>
<proteinExistence type="predicted"/>
<evidence type="ECO:0000313" key="3">
    <source>
        <dbReference type="Proteomes" id="UP000183658"/>
    </source>
</evidence>
<name>A0A1H9E2A0_FLAFI</name>